<evidence type="ECO:0000313" key="11">
    <source>
        <dbReference type="Proteomes" id="UP000264445"/>
    </source>
</evidence>
<feature type="transmembrane region" description="Helical" evidence="8">
    <location>
        <begin position="6"/>
        <end position="28"/>
    </location>
</feature>
<evidence type="ECO:0000256" key="5">
    <source>
        <dbReference type="ARBA" id="ARBA00022982"/>
    </source>
</evidence>
<reference evidence="9 11" key="1">
    <citation type="journal article" date="2018" name="Nat. Biotechnol.">
        <title>A standardized bacterial taxonomy based on genome phylogeny substantially revises the tree of life.</title>
        <authorList>
            <person name="Parks D.H."/>
            <person name="Chuvochina M."/>
            <person name="Waite D.W."/>
            <person name="Rinke C."/>
            <person name="Skarshewski A."/>
            <person name="Chaumeil P.A."/>
            <person name="Hugenholtz P."/>
        </authorList>
    </citation>
    <scope>NUCLEOTIDE SEQUENCE [LARGE SCALE GENOMIC DNA]</scope>
    <source>
        <strain evidence="9">UBA12544</strain>
    </source>
</reference>
<dbReference type="GO" id="GO:0012505">
    <property type="term" value="C:endomembrane system"/>
    <property type="evidence" value="ECO:0007669"/>
    <property type="project" value="UniProtKB-SubCell"/>
</dbReference>
<proteinExistence type="inferred from homology"/>
<dbReference type="RefSeq" id="WP_132038805.1">
    <property type="nucleotide sequence ID" value="NZ_DOLB01000088.1"/>
</dbReference>
<comment type="subunit">
    <text evidence="8">The complex is composed of six subunits: RnfA, RnfB, RnfC, RnfD, RnfE and RnfG.</text>
</comment>
<dbReference type="PIRSF" id="PIRSF006102">
    <property type="entry name" value="NQR_DE"/>
    <property type="match status" value="1"/>
</dbReference>
<organism evidence="10 12">
    <name type="scientific">Caldanaerobacter subterraneus</name>
    <dbReference type="NCBI Taxonomy" id="911092"/>
    <lineage>
        <taxon>Bacteria</taxon>
        <taxon>Bacillati</taxon>
        <taxon>Bacillota</taxon>
        <taxon>Clostridia</taxon>
        <taxon>Thermoanaerobacterales</taxon>
        <taxon>Thermoanaerobacteraceae</taxon>
        <taxon>Caldanaerobacter</taxon>
    </lineage>
</organism>
<dbReference type="GO" id="GO:0005886">
    <property type="term" value="C:plasma membrane"/>
    <property type="evidence" value="ECO:0007669"/>
    <property type="project" value="UniProtKB-SubCell"/>
</dbReference>
<dbReference type="EC" id="7.-.-.-" evidence="8"/>
<comment type="function">
    <text evidence="8">Part of a membrane-bound complex that couples electron transfer with translocation of ions across the membrane.</text>
</comment>
<name>A0A101E5I4_9THEO</name>
<gene>
    <name evidence="8" type="primary">rnfA</name>
    <name evidence="9" type="ORF">DEA61_05420</name>
    <name evidence="10" type="ORF">EV203_10147</name>
</gene>
<evidence type="ECO:0000256" key="8">
    <source>
        <dbReference type="HAMAP-Rule" id="MF_00459"/>
    </source>
</evidence>
<dbReference type="Pfam" id="PF02508">
    <property type="entry name" value="Rnf-Nqr"/>
    <property type="match status" value="1"/>
</dbReference>
<dbReference type="GO" id="GO:0022900">
    <property type="term" value="P:electron transport chain"/>
    <property type="evidence" value="ECO:0007669"/>
    <property type="project" value="UniProtKB-UniRule"/>
</dbReference>
<dbReference type="HAMAP" id="MF_00459">
    <property type="entry name" value="RsxA_RnfA"/>
    <property type="match status" value="1"/>
</dbReference>
<dbReference type="InterPro" id="IPR003667">
    <property type="entry name" value="NqrDE/RnfAE"/>
</dbReference>
<dbReference type="EMBL" id="DOLB01000088">
    <property type="protein sequence ID" value="HBT49256.1"/>
    <property type="molecule type" value="Genomic_DNA"/>
</dbReference>
<keyword evidence="8" id="KW-1003">Cell membrane</keyword>
<dbReference type="EMBL" id="SLWU01000001">
    <property type="protein sequence ID" value="TCO68577.1"/>
    <property type="molecule type" value="Genomic_DNA"/>
</dbReference>
<evidence type="ECO:0000256" key="7">
    <source>
        <dbReference type="ARBA" id="ARBA00023136"/>
    </source>
</evidence>
<protein>
    <recommendedName>
        <fullName evidence="8">Ion-translocating oxidoreductase complex subunit A</fullName>
        <ecNumber evidence="8">7.-.-.-</ecNumber>
    </recommendedName>
    <alternativeName>
        <fullName evidence="8">Rnf electron transport complex subunit A</fullName>
    </alternativeName>
</protein>
<keyword evidence="3 8" id="KW-0812">Transmembrane</keyword>
<reference evidence="10 12" key="2">
    <citation type="submission" date="2019-03" db="EMBL/GenBank/DDBJ databases">
        <title>Genomic Encyclopedia of Type Strains, Phase IV (KMG-IV): sequencing the most valuable type-strain genomes for metagenomic binning, comparative biology and taxonomic classification.</title>
        <authorList>
            <person name="Goeker M."/>
        </authorList>
    </citation>
    <scope>NUCLEOTIDE SEQUENCE [LARGE SCALE GENOMIC DNA]</scope>
    <source>
        <strain evidence="10 12">DSM 13054</strain>
    </source>
</reference>
<dbReference type="PANTHER" id="PTHR30335:SF0">
    <property type="entry name" value="ION-TRANSLOCATING OXIDOREDUCTASE COMPLEX SUBUNIT A"/>
    <property type="match status" value="1"/>
</dbReference>
<keyword evidence="4 8" id="KW-1278">Translocase</keyword>
<dbReference type="NCBIfam" id="TIGR01943">
    <property type="entry name" value="rnfA"/>
    <property type="match status" value="1"/>
</dbReference>
<feature type="transmembrane region" description="Helical" evidence="8">
    <location>
        <begin position="133"/>
        <end position="153"/>
    </location>
</feature>
<keyword evidence="5 8" id="KW-0249">Electron transport</keyword>
<evidence type="ECO:0000256" key="2">
    <source>
        <dbReference type="ARBA" id="ARBA00022448"/>
    </source>
</evidence>
<comment type="similarity">
    <text evidence="8">Belongs to the NqrDE/RnfAE family.</text>
</comment>
<dbReference type="PANTHER" id="PTHR30335">
    <property type="entry name" value="INTEGRAL MEMBRANE PROTEIN OF SOXR-REDUCING COMPLEX"/>
    <property type="match status" value="1"/>
</dbReference>
<dbReference type="Proteomes" id="UP000294886">
    <property type="component" value="Unassembled WGS sequence"/>
</dbReference>
<accession>A0A101E5I4</accession>
<evidence type="ECO:0000313" key="12">
    <source>
        <dbReference type="Proteomes" id="UP000294886"/>
    </source>
</evidence>
<keyword evidence="7 8" id="KW-0472">Membrane</keyword>
<evidence type="ECO:0000256" key="1">
    <source>
        <dbReference type="ARBA" id="ARBA00004127"/>
    </source>
</evidence>
<comment type="subcellular location">
    <subcellularLocation>
        <location evidence="8">Cell membrane</location>
        <topology evidence="8">Multi-pass membrane protein</topology>
    </subcellularLocation>
    <subcellularLocation>
        <location evidence="1">Endomembrane system</location>
        <topology evidence="1">Multi-pass membrane protein</topology>
    </subcellularLocation>
</comment>
<dbReference type="InterPro" id="IPR050133">
    <property type="entry name" value="NqrDE/RnfAE_oxidrdctase"/>
</dbReference>
<evidence type="ECO:0000313" key="10">
    <source>
        <dbReference type="EMBL" id="TCO68577.1"/>
    </source>
</evidence>
<feature type="transmembrane region" description="Helical" evidence="8">
    <location>
        <begin position="40"/>
        <end position="58"/>
    </location>
</feature>
<feature type="transmembrane region" description="Helical" evidence="8">
    <location>
        <begin position="165"/>
        <end position="186"/>
    </location>
</feature>
<dbReference type="Proteomes" id="UP000264445">
    <property type="component" value="Unassembled WGS sequence"/>
</dbReference>
<evidence type="ECO:0000313" key="9">
    <source>
        <dbReference type="EMBL" id="HBT49256.1"/>
    </source>
</evidence>
<evidence type="ECO:0000256" key="4">
    <source>
        <dbReference type="ARBA" id="ARBA00022967"/>
    </source>
</evidence>
<keyword evidence="2 8" id="KW-0813">Transport</keyword>
<sequence length="190" mass="20522">MNIFIILINTIFVNNYVFARFLGICPYLGVSNKTETATGMGMAVTFVITLSSVITYIIHHAILAPLNLEYLQTIAFILVIASLVQFVEIFLKKTSPNLYGALGIYLPLITTNCIVLGVAILNIQEGYTLIETIFNALGASIGFAIALLLMAGIREKLEIIDVPKALEGVPITLIIAGLISIAFLGFNGLV</sequence>
<evidence type="ECO:0000256" key="6">
    <source>
        <dbReference type="ARBA" id="ARBA00022989"/>
    </source>
</evidence>
<dbReference type="NCBIfam" id="NF003481">
    <property type="entry name" value="PRK05151.1"/>
    <property type="match status" value="1"/>
</dbReference>
<keyword evidence="6 8" id="KW-1133">Transmembrane helix</keyword>
<dbReference type="InterPro" id="IPR011293">
    <property type="entry name" value="Ion_transpt_RnfA/RsxA"/>
</dbReference>
<feature type="transmembrane region" description="Helical" evidence="8">
    <location>
        <begin position="98"/>
        <end position="121"/>
    </location>
</feature>
<comment type="caution">
    <text evidence="10">The sequence shown here is derived from an EMBL/GenBank/DDBJ whole genome shotgun (WGS) entry which is preliminary data.</text>
</comment>
<feature type="transmembrane region" description="Helical" evidence="8">
    <location>
        <begin position="70"/>
        <end position="91"/>
    </location>
</feature>
<evidence type="ECO:0000256" key="3">
    <source>
        <dbReference type="ARBA" id="ARBA00022692"/>
    </source>
</evidence>
<dbReference type="AlphaFoldDB" id="A0A101E5I4"/>